<evidence type="ECO:0000313" key="6">
    <source>
        <dbReference type="EMBL" id="GBF09277.1"/>
    </source>
</evidence>
<gene>
    <name evidence="6" type="ORF">apy_10020</name>
</gene>
<dbReference type="InterPro" id="IPR020886">
    <property type="entry name" value="MTH_967-like"/>
</dbReference>
<dbReference type="PROSITE" id="PS50943">
    <property type="entry name" value="HTH_CROC1"/>
    <property type="match status" value="1"/>
</dbReference>
<keyword evidence="3 4" id="KW-0804">Transcription</keyword>
<name>A0A401HA47_AERPX</name>
<feature type="domain" description="HTH cro/C1-type" evidence="5">
    <location>
        <begin position="142"/>
        <end position="200"/>
    </location>
</feature>
<dbReference type="GO" id="GO:0003700">
    <property type="term" value="F:DNA-binding transcription factor activity"/>
    <property type="evidence" value="ECO:0007669"/>
    <property type="project" value="UniProtKB-UniRule"/>
</dbReference>
<evidence type="ECO:0000256" key="4">
    <source>
        <dbReference type="HAMAP-Rule" id="MF_00584"/>
    </source>
</evidence>
<dbReference type="SMART" id="SM00530">
    <property type="entry name" value="HTH_XRE"/>
    <property type="match status" value="1"/>
</dbReference>
<dbReference type="SUPFAM" id="SSF47413">
    <property type="entry name" value="lambda repressor-like DNA-binding domains"/>
    <property type="match status" value="1"/>
</dbReference>
<evidence type="ECO:0000256" key="2">
    <source>
        <dbReference type="ARBA" id="ARBA00023125"/>
    </source>
</evidence>
<dbReference type="OrthoDB" id="31424at2157"/>
<dbReference type="Pfam" id="PF26553">
    <property type="entry name" value="PDDEXK_19"/>
    <property type="match status" value="1"/>
</dbReference>
<evidence type="ECO:0000256" key="3">
    <source>
        <dbReference type="ARBA" id="ARBA00023163"/>
    </source>
</evidence>
<dbReference type="Gene3D" id="1.10.260.40">
    <property type="entry name" value="lambda repressor-like DNA-binding domains"/>
    <property type="match status" value="1"/>
</dbReference>
<dbReference type="InterPro" id="IPR010982">
    <property type="entry name" value="Lambda_DNA-bd_dom_sf"/>
</dbReference>
<sequence length="329" mass="37292">MVQGLPGEFEDYLYRVIASLYRYAERLVVVDYPSSPTRRSIDLIVSLPGSRVVLIKAIYDASLISKKEVEELSAVANSLGVSAVIIAERMGREDLLTGVVYDRYGVNMVNLETFENFVSGREEVYVTRYKDIYTVSISSEKLREKRLEKGLSLGHLAYMLKTSRKSIYEYERGVMSPSVEKAEKLVDILGEEILEPIDILTSPRKPVSKRDFDKPEEALVGEKLLELGFKVSHAKRTVVDLVAGRSREEGVGSRIMIVVKRSREGRERMMSRIMKGVKMGSILSSSLYAVVNREEKSLMKDIDYAKAIVKDVREFINDVSRGRVEENEE</sequence>
<organism evidence="6 7">
    <name type="scientific">Aeropyrum pernix</name>
    <dbReference type="NCBI Taxonomy" id="56636"/>
    <lineage>
        <taxon>Archaea</taxon>
        <taxon>Thermoproteota</taxon>
        <taxon>Thermoprotei</taxon>
        <taxon>Desulfurococcales</taxon>
        <taxon>Desulfurococcaceae</taxon>
        <taxon>Aeropyrum</taxon>
    </lineage>
</organism>
<protein>
    <recommendedName>
        <fullName evidence="4">Putative HTH-type transcriptional regulatory protein apy_10020</fullName>
    </recommendedName>
</protein>
<comment type="caution">
    <text evidence="6">The sequence shown here is derived from an EMBL/GenBank/DDBJ whole genome shotgun (WGS) entry which is preliminary data.</text>
</comment>
<dbReference type="Pfam" id="PF01381">
    <property type="entry name" value="HTH_3"/>
    <property type="match status" value="1"/>
</dbReference>
<dbReference type="RefSeq" id="WP_131160266.1">
    <property type="nucleotide sequence ID" value="NZ_BDMD01000051.1"/>
</dbReference>
<dbReference type="EMBL" id="BDMD01000051">
    <property type="protein sequence ID" value="GBF09277.1"/>
    <property type="molecule type" value="Genomic_DNA"/>
</dbReference>
<dbReference type="AlphaFoldDB" id="A0A401HA47"/>
<proteinExistence type="inferred from homology"/>
<dbReference type="CDD" id="cd00093">
    <property type="entry name" value="HTH_XRE"/>
    <property type="match status" value="1"/>
</dbReference>
<reference evidence="6 7" key="1">
    <citation type="submission" date="2017-02" db="EMBL/GenBank/DDBJ databases">
        <title>isolation and characterization of a novel temperate virus Aeropyrum globular virus 1 infecting hyperthermophilic archaeon Aeropyrum.</title>
        <authorList>
            <person name="Yumiya M."/>
            <person name="Yoshida T."/>
            <person name="Sako Y."/>
        </authorList>
    </citation>
    <scope>NUCLEOTIDE SEQUENCE [LARGE SCALE GENOMIC DNA]</scope>
    <source>
        <strain evidence="6 7">YK1-12-2013</strain>
    </source>
</reference>
<evidence type="ECO:0000313" key="7">
    <source>
        <dbReference type="Proteomes" id="UP000291213"/>
    </source>
</evidence>
<dbReference type="GO" id="GO:0003677">
    <property type="term" value="F:DNA binding"/>
    <property type="evidence" value="ECO:0007669"/>
    <property type="project" value="UniProtKB-KW"/>
</dbReference>
<evidence type="ECO:0000256" key="1">
    <source>
        <dbReference type="ARBA" id="ARBA00023015"/>
    </source>
</evidence>
<dbReference type="HAMAP" id="MF_00584">
    <property type="entry name" value="HTH_type_cro_C1"/>
    <property type="match status" value="1"/>
</dbReference>
<keyword evidence="2 4" id="KW-0238">DNA-binding</keyword>
<dbReference type="InterPro" id="IPR059051">
    <property type="entry name" value="MTH_967_PDDEXK"/>
</dbReference>
<dbReference type="Proteomes" id="UP000291213">
    <property type="component" value="Unassembled WGS sequence"/>
</dbReference>
<dbReference type="InterPro" id="IPR001387">
    <property type="entry name" value="Cro/C1-type_HTH"/>
</dbReference>
<keyword evidence="1 4" id="KW-0805">Transcription regulation</keyword>
<evidence type="ECO:0000259" key="5">
    <source>
        <dbReference type="PROSITE" id="PS50943"/>
    </source>
</evidence>
<accession>A0A401HA47</accession>